<evidence type="ECO:0000313" key="4">
    <source>
        <dbReference type="Proteomes" id="UP000594008"/>
    </source>
</evidence>
<proteinExistence type="predicted"/>
<dbReference type="InterPro" id="IPR036388">
    <property type="entry name" value="WH-like_DNA-bd_sf"/>
</dbReference>
<dbReference type="InterPro" id="IPR027417">
    <property type="entry name" value="P-loop_NTPase"/>
</dbReference>
<dbReference type="PRINTS" id="PR00038">
    <property type="entry name" value="HTHLUXR"/>
</dbReference>
<accession>A0A7M2T896</accession>
<dbReference type="SUPFAM" id="SSF52540">
    <property type="entry name" value="P-loop containing nucleoside triphosphate hydrolases"/>
    <property type="match status" value="1"/>
</dbReference>
<dbReference type="Pfam" id="PF00196">
    <property type="entry name" value="GerE"/>
    <property type="match status" value="1"/>
</dbReference>
<keyword evidence="4" id="KW-1185">Reference proteome</keyword>
<dbReference type="AlphaFoldDB" id="A0A7M2T896"/>
<dbReference type="InterPro" id="IPR011990">
    <property type="entry name" value="TPR-like_helical_dom_sf"/>
</dbReference>
<name>A0A7M2T896_STRCW</name>
<dbReference type="SUPFAM" id="SSF46894">
    <property type="entry name" value="C-terminal effector domain of the bipartite response regulators"/>
    <property type="match status" value="1"/>
</dbReference>
<evidence type="ECO:0000259" key="2">
    <source>
        <dbReference type="PROSITE" id="PS50043"/>
    </source>
</evidence>
<dbReference type="Gene3D" id="3.40.50.300">
    <property type="entry name" value="P-loop containing nucleotide triphosphate hydrolases"/>
    <property type="match status" value="1"/>
</dbReference>
<feature type="domain" description="HTH luxR-type" evidence="2">
    <location>
        <begin position="834"/>
        <end position="899"/>
    </location>
</feature>
<dbReference type="PANTHER" id="PTHR43214">
    <property type="entry name" value="TWO-COMPONENT RESPONSE REGULATOR"/>
    <property type="match status" value="1"/>
</dbReference>
<reference evidence="3 4" key="1">
    <citation type="submission" date="2020-10" db="EMBL/GenBank/DDBJ databases">
        <title>Streptomyces chromofuscus complate genome analysis.</title>
        <authorList>
            <person name="Anwar N."/>
        </authorList>
    </citation>
    <scope>NUCLEOTIDE SEQUENCE [LARGE SCALE GENOMIC DNA]</scope>
    <source>
        <strain evidence="3 4">DSM 40273</strain>
    </source>
</reference>
<dbReference type="GO" id="GO:0006355">
    <property type="term" value="P:regulation of DNA-templated transcription"/>
    <property type="evidence" value="ECO:0007669"/>
    <property type="project" value="InterPro"/>
</dbReference>
<dbReference type="Proteomes" id="UP000594008">
    <property type="component" value="Chromosome"/>
</dbReference>
<dbReference type="GO" id="GO:0003677">
    <property type="term" value="F:DNA binding"/>
    <property type="evidence" value="ECO:0007669"/>
    <property type="project" value="UniProtKB-KW"/>
</dbReference>
<dbReference type="EMBL" id="CP063374">
    <property type="protein sequence ID" value="QOV44464.1"/>
    <property type="molecule type" value="Genomic_DNA"/>
</dbReference>
<evidence type="ECO:0000313" key="3">
    <source>
        <dbReference type="EMBL" id="QOV44464.1"/>
    </source>
</evidence>
<dbReference type="InterPro" id="IPR039420">
    <property type="entry name" value="WalR-like"/>
</dbReference>
<sequence>MTGQTTATAPPRLYGRHSPLRAVQALLDRLGSGSAVLVVTGEPGLGRTTLLDHAARTFAAGPVLHVRPDPAGPKRPYDDLRALRRAAGARDEGGTPDTAPRDLLDALRTAAANAPLLVCADDVHLWDPASRTVLATAARHLHPEGRIGLLLSTRDPVAHDFAGLPAVRLHPLSTADADALLDEATGGSVPPPLRADFLEEAAGNPALLLALLRRLSPAELSGERVPAGPLADGAALTGVVGPCPGGAAWDDVDVLLLTVAAALREPDASDVDADLVRRALRRPALGGAPFPEALALADGRLRFHSGLVGRAVHAAAPPDRRRAAHRALARVHEADGHRLLTLLHRAWAATGTDPSLADALSAAAAATPASPPLRAVAHARAAELTPPGTLRADRRTDAAEQALLGGSPRHALRLLPGSPGDALPPAARGRAELVRGVAERYDGPVADAHASLLSAARLLAGTAPDRSAAAALAAADAAWVAGRLTECHDALADETTAAGPGSPGPAHDYRLGMRAVLEGRFDLAAPHLRRVVADARTGDRPEDLLRPVTAALMLGDPASAVRAGTRALAAARNRASTALEPRALEYLAYAELRAGSHAQARAHAEEGLRAAERAGQRNTAAHHHAVLALAASIEGEPDVVAGHVSAALATARRHGLAQAATLAHWAAARADLGRGRPLDAADRLGPLVRPGPRRGHFAVWMLAAPCFVEAAVLAGRPEQARTVVGDFAVWAGLGADPHAAAQLLRCRALLAEAECADELYLRALDLHDTASGDFERARTELSYGKWLRRRRRLREARDRLGAALMGFERCGAGVWARQARGELRANGAAPSGEGPGALARLTPQQWRVARCVADGATNREVARSLSVSTRTIDYHLRNVYAALGVRSRVELARIVEQAEKSRARL</sequence>
<dbReference type="InterPro" id="IPR016032">
    <property type="entry name" value="Sig_transdc_resp-reg_C-effctor"/>
</dbReference>
<protein>
    <submittedName>
        <fullName evidence="3">AAA family ATPase</fullName>
    </submittedName>
</protein>
<dbReference type="InterPro" id="IPR000792">
    <property type="entry name" value="Tscrpt_reg_LuxR_C"/>
</dbReference>
<evidence type="ECO:0000256" key="1">
    <source>
        <dbReference type="ARBA" id="ARBA00023125"/>
    </source>
</evidence>
<dbReference type="SMART" id="SM00421">
    <property type="entry name" value="HTH_LUXR"/>
    <property type="match status" value="1"/>
</dbReference>
<organism evidence="3 4">
    <name type="scientific">Streptomyces chromofuscus</name>
    <dbReference type="NCBI Taxonomy" id="42881"/>
    <lineage>
        <taxon>Bacteria</taxon>
        <taxon>Bacillati</taxon>
        <taxon>Actinomycetota</taxon>
        <taxon>Actinomycetes</taxon>
        <taxon>Kitasatosporales</taxon>
        <taxon>Streptomycetaceae</taxon>
        <taxon>Streptomyces</taxon>
    </lineage>
</organism>
<dbReference type="KEGG" id="schf:IPT68_33470"/>
<dbReference type="InterPro" id="IPR041664">
    <property type="entry name" value="AAA_16"/>
</dbReference>
<dbReference type="SUPFAM" id="SSF48452">
    <property type="entry name" value="TPR-like"/>
    <property type="match status" value="1"/>
</dbReference>
<dbReference type="PROSITE" id="PS50043">
    <property type="entry name" value="HTH_LUXR_2"/>
    <property type="match status" value="1"/>
</dbReference>
<dbReference type="PANTHER" id="PTHR43214:SF42">
    <property type="entry name" value="TRANSCRIPTIONAL REGULATORY PROTEIN DESR"/>
    <property type="match status" value="1"/>
</dbReference>
<dbReference type="RefSeq" id="WP_189699371.1">
    <property type="nucleotide sequence ID" value="NZ_BMTA01000012.1"/>
</dbReference>
<gene>
    <name evidence="3" type="ORF">IPT68_33470</name>
</gene>
<dbReference type="CDD" id="cd06170">
    <property type="entry name" value="LuxR_C_like"/>
    <property type="match status" value="1"/>
</dbReference>
<dbReference type="Gene3D" id="1.10.10.10">
    <property type="entry name" value="Winged helix-like DNA-binding domain superfamily/Winged helix DNA-binding domain"/>
    <property type="match status" value="1"/>
</dbReference>
<keyword evidence="1" id="KW-0238">DNA-binding</keyword>
<dbReference type="Gene3D" id="1.25.40.10">
    <property type="entry name" value="Tetratricopeptide repeat domain"/>
    <property type="match status" value="1"/>
</dbReference>
<dbReference type="Pfam" id="PF13191">
    <property type="entry name" value="AAA_16"/>
    <property type="match status" value="1"/>
</dbReference>